<feature type="transmembrane region" description="Helical" evidence="2">
    <location>
        <begin position="44"/>
        <end position="61"/>
    </location>
</feature>
<keyword evidence="2" id="KW-0472">Membrane</keyword>
<accession>A0A7W4YXN4</accession>
<keyword evidence="4" id="KW-1185">Reference proteome</keyword>
<dbReference type="RefSeq" id="WP_183452914.1">
    <property type="nucleotide sequence ID" value="NZ_JACHWB010000005.1"/>
</dbReference>
<evidence type="ECO:0000256" key="2">
    <source>
        <dbReference type="SAM" id="Phobius"/>
    </source>
</evidence>
<reference evidence="3 4" key="1">
    <citation type="submission" date="2020-08" db="EMBL/GenBank/DDBJ databases">
        <title>The Agave Microbiome: Exploring the role of microbial communities in plant adaptations to desert environments.</title>
        <authorList>
            <person name="Partida-Martinez L.P."/>
        </authorList>
    </citation>
    <scope>NUCLEOTIDE SEQUENCE [LARGE SCALE GENOMIC DNA]</scope>
    <source>
        <strain evidence="3 4">AT3.9</strain>
    </source>
</reference>
<evidence type="ECO:0000313" key="4">
    <source>
        <dbReference type="Proteomes" id="UP000532010"/>
    </source>
</evidence>
<sequence>MPTEPEKGLYQEIVKHLGPHGPDALLTAILFAGTAGLIKYGLDPWLAIGFALILLGVYAWRQTRAEGHRERMAEIRVREREAEIKALRDKHKFRLEKERLQNSADTPRIGGKKR</sequence>
<keyword evidence="2" id="KW-1133">Transmembrane helix</keyword>
<evidence type="ECO:0000313" key="3">
    <source>
        <dbReference type="EMBL" id="MBB3020690.1"/>
    </source>
</evidence>
<dbReference type="AlphaFoldDB" id="A0A7W4YXN4"/>
<keyword evidence="2" id="KW-0812">Transmembrane</keyword>
<feature type="region of interest" description="Disordered" evidence="1">
    <location>
        <begin position="95"/>
        <end position="114"/>
    </location>
</feature>
<protein>
    <submittedName>
        <fullName evidence="3">Uncharacterized protein</fullName>
    </submittedName>
</protein>
<organism evidence="3 4">
    <name type="scientific">Microvirga lupini</name>
    <dbReference type="NCBI Taxonomy" id="420324"/>
    <lineage>
        <taxon>Bacteria</taxon>
        <taxon>Pseudomonadati</taxon>
        <taxon>Pseudomonadota</taxon>
        <taxon>Alphaproteobacteria</taxon>
        <taxon>Hyphomicrobiales</taxon>
        <taxon>Methylobacteriaceae</taxon>
        <taxon>Microvirga</taxon>
    </lineage>
</organism>
<gene>
    <name evidence="3" type="ORF">FHR70_003776</name>
</gene>
<dbReference type="Proteomes" id="UP000532010">
    <property type="component" value="Unassembled WGS sequence"/>
</dbReference>
<comment type="caution">
    <text evidence="3">The sequence shown here is derived from an EMBL/GenBank/DDBJ whole genome shotgun (WGS) entry which is preliminary data.</text>
</comment>
<evidence type="ECO:0000256" key="1">
    <source>
        <dbReference type="SAM" id="MobiDB-lite"/>
    </source>
</evidence>
<dbReference type="EMBL" id="JACHWB010000005">
    <property type="protein sequence ID" value="MBB3020690.1"/>
    <property type="molecule type" value="Genomic_DNA"/>
</dbReference>
<proteinExistence type="predicted"/>
<name>A0A7W4YXN4_9HYPH</name>